<dbReference type="Gene3D" id="1.10.10.1770">
    <property type="entry name" value="Gun4-like"/>
    <property type="match status" value="1"/>
</dbReference>
<dbReference type="PANTHER" id="PTHR34800">
    <property type="entry name" value="TETRAPYRROLE-BINDING PROTEIN, CHLOROPLASTIC"/>
    <property type="match status" value="1"/>
</dbReference>
<dbReference type="InterPro" id="IPR037215">
    <property type="entry name" value="GUN4-like_sf"/>
</dbReference>
<dbReference type="Pfam" id="PF05419">
    <property type="entry name" value="GUN4"/>
    <property type="match status" value="1"/>
</dbReference>
<comment type="caution">
    <text evidence="2">The sequence shown here is derived from an EMBL/GenBank/DDBJ whole genome shotgun (WGS) entry which is preliminary data.</text>
</comment>
<keyword evidence="3" id="KW-1185">Reference proteome</keyword>
<accession>A0A3N6PPN2</accession>
<gene>
    <name evidence="2" type="ORF">D5R40_20440</name>
</gene>
<dbReference type="InterPro" id="IPR008629">
    <property type="entry name" value="GUN4-like"/>
</dbReference>
<dbReference type="EMBL" id="RCBY01000130">
    <property type="protein sequence ID" value="RQH34807.1"/>
    <property type="molecule type" value="Genomic_DNA"/>
</dbReference>
<sequence>MKNIPCKDLNKINQLWINYSNGKFGFSIQKQIWIKLGGKPGIFDVALAEPSGSYIADIFIKQVGWGDKDNRYKNIGYKISAPYGHLPFKTTTHVRNFGVPYTAEKLTKSNI</sequence>
<reference evidence="2 3" key="1">
    <citation type="journal article" date="2018" name="ACS Chem. Biol.">
        <title>Ketoreductase domain dysfunction expands chemodiversity: malyngamide biosynthesis in the cyanobacterium Okeania hirsuta.</title>
        <authorList>
            <person name="Moss N.A."/>
            <person name="Leao T."/>
            <person name="Rankin M."/>
            <person name="McCullough T.M."/>
            <person name="Qu P."/>
            <person name="Korobeynikov A."/>
            <person name="Smith J.L."/>
            <person name="Gerwick L."/>
            <person name="Gerwick W.H."/>
        </authorList>
    </citation>
    <scope>NUCLEOTIDE SEQUENCE [LARGE SCALE GENOMIC DNA]</scope>
    <source>
        <strain evidence="2 3">PAB10Feb10-1</strain>
    </source>
</reference>
<dbReference type="SUPFAM" id="SSF140869">
    <property type="entry name" value="GUN4-like"/>
    <property type="match status" value="1"/>
</dbReference>
<proteinExistence type="predicted"/>
<dbReference type="Proteomes" id="UP000269154">
    <property type="component" value="Unassembled WGS sequence"/>
</dbReference>
<organism evidence="2 3">
    <name type="scientific">Okeania hirsuta</name>
    <dbReference type="NCBI Taxonomy" id="1458930"/>
    <lineage>
        <taxon>Bacteria</taxon>
        <taxon>Bacillati</taxon>
        <taxon>Cyanobacteriota</taxon>
        <taxon>Cyanophyceae</taxon>
        <taxon>Oscillatoriophycideae</taxon>
        <taxon>Oscillatoriales</taxon>
        <taxon>Microcoleaceae</taxon>
        <taxon>Okeania</taxon>
    </lineage>
</organism>
<dbReference type="Gene3D" id="1.25.40.620">
    <property type="match status" value="1"/>
</dbReference>
<feature type="domain" description="GUN4-like" evidence="1">
    <location>
        <begin position="2"/>
        <end position="92"/>
    </location>
</feature>
<evidence type="ECO:0000259" key="1">
    <source>
        <dbReference type="Pfam" id="PF05419"/>
    </source>
</evidence>
<protein>
    <recommendedName>
        <fullName evidence="1">GUN4-like domain-containing protein</fullName>
    </recommendedName>
</protein>
<dbReference type="AlphaFoldDB" id="A0A3N6PPN2"/>
<evidence type="ECO:0000313" key="3">
    <source>
        <dbReference type="Proteomes" id="UP000269154"/>
    </source>
</evidence>
<dbReference type="OrthoDB" id="7915178at2"/>
<name>A0A3N6PPN2_9CYAN</name>
<dbReference type="PANTHER" id="PTHR34800:SF1">
    <property type="entry name" value="TETRAPYRROLE-BINDING PROTEIN, CHLOROPLASTIC"/>
    <property type="match status" value="1"/>
</dbReference>
<dbReference type="GO" id="GO:0046906">
    <property type="term" value="F:tetrapyrrole binding"/>
    <property type="evidence" value="ECO:0007669"/>
    <property type="project" value="TreeGrafter"/>
</dbReference>
<evidence type="ECO:0000313" key="2">
    <source>
        <dbReference type="EMBL" id="RQH34807.1"/>
    </source>
</evidence>